<evidence type="ECO:0000313" key="5">
    <source>
        <dbReference type="Proteomes" id="UP001162156"/>
    </source>
</evidence>
<feature type="domain" description="DDE Tnp4" evidence="3">
    <location>
        <begin position="20"/>
        <end position="152"/>
    </location>
</feature>
<keyword evidence="5" id="KW-1185">Reference proteome</keyword>
<name>A0AAV8WVW5_9CUCU</name>
<comment type="cofactor">
    <cofactor evidence="1">
        <name>a divalent metal cation</name>
        <dbReference type="ChEBI" id="CHEBI:60240"/>
    </cofactor>
</comment>
<proteinExistence type="predicted"/>
<dbReference type="Pfam" id="PF13359">
    <property type="entry name" value="DDE_Tnp_4"/>
    <property type="match status" value="1"/>
</dbReference>
<accession>A0AAV8WVW5</accession>
<dbReference type="InterPro" id="IPR027806">
    <property type="entry name" value="HARBI1_dom"/>
</dbReference>
<comment type="caution">
    <text evidence="4">The sequence shown here is derived from an EMBL/GenBank/DDBJ whole genome shotgun (WGS) entry which is preliminary data.</text>
</comment>
<sequence length="164" mass="18660">MFVVVIAAKGAAVQNCFGFIDGTARSICRLSQNQEKYYSGHKRQHCVKYQSLLSPDGIILNLKGSYPGRRHDAGIFRDSELYEQLERVAAFQNGSRFVLFGDQAYGIRELLLCPYPGRGVNEAQRNFNTSMSVVLQAVEWGFQEVLTQFAFIDLNKIKNCYYRI</sequence>
<evidence type="ECO:0000313" key="4">
    <source>
        <dbReference type="EMBL" id="KAJ8930730.1"/>
    </source>
</evidence>
<dbReference type="EMBL" id="JANEYF010004572">
    <property type="protein sequence ID" value="KAJ8930730.1"/>
    <property type="molecule type" value="Genomic_DNA"/>
</dbReference>
<evidence type="ECO:0000259" key="3">
    <source>
        <dbReference type="Pfam" id="PF13359"/>
    </source>
</evidence>
<gene>
    <name evidence="4" type="ORF">NQ314_016436</name>
</gene>
<dbReference type="AlphaFoldDB" id="A0AAV8WVW5"/>
<keyword evidence="2" id="KW-0479">Metal-binding</keyword>
<organism evidence="4 5">
    <name type="scientific">Rhamnusium bicolor</name>
    <dbReference type="NCBI Taxonomy" id="1586634"/>
    <lineage>
        <taxon>Eukaryota</taxon>
        <taxon>Metazoa</taxon>
        <taxon>Ecdysozoa</taxon>
        <taxon>Arthropoda</taxon>
        <taxon>Hexapoda</taxon>
        <taxon>Insecta</taxon>
        <taxon>Pterygota</taxon>
        <taxon>Neoptera</taxon>
        <taxon>Endopterygota</taxon>
        <taxon>Coleoptera</taxon>
        <taxon>Polyphaga</taxon>
        <taxon>Cucujiformia</taxon>
        <taxon>Chrysomeloidea</taxon>
        <taxon>Cerambycidae</taxon>
        <taxon>Lepturinae</taxon>
        <taxon>Rhagiini</taxon>
        <taxon>Rhamnusium</taxon>
    </lineage>
</organism>
<reference evidence="4" key="1">
    <citation type="journal article" date="2023" name="Insect Mol. Biol.">
        <title>Genome sequencing provides insights into the evolution of gene families encoding plant cell wall-degrading enzymes in longhorned beetles.</title>
        <authorList>
            <person name="Shin N.R."/>
            <person name="Okamura Y."/>
            <person name="Kirsch R."/>
            <person name="Pauchet Y."/>
        </authorList>
    </citation>
    <scope>NUCLEOTIDE SEQUENCE</scope>
    <source>
        <strain evidence="4">RBIC_L_NR</strain>
    </source>
</reference>
<evidence type="ECO:0000256" key="1">
    <source>
        <dbReference type="ARBA" id="ARBA00001968"/>
    </source>
</evidence>
<protein>
    <recommendedName>
        <fullName evidence="3">DDE Tnp4 domain-containing protein</fullName>
    </recommendedName>
</protein>
<dbReference type="Proteomes" id="UP001162156">
    <property type="component" value="Unassembled WGS sequence"/>
</dbReference>
<dbReference type="GO" id="GO:0046872">
    <property type="term" value="F:metal ion binding"/>
    <property type="evidence" value="ECO:0007669"/>
    <property type="project" value="UniProtKB-KW"/>
</dbReference>
<evidence type="ECO:0000256" key="2">
    <source>
        <dbReference type="ARBA" id="ARBA00022723"/>
    </source>
</evidence>